<keyword evidence="7" id="KW-0547">Nucleotide-binding</keyword>
<protein>
    <recommendedName>
        <fullName evidence="3">tRNA threonylcarbamoyladenosine biosynthesis protein TsaE</fullName>
    </recommendedName>
    <alternativeName>
        <fullName evidence="10">t(6)A37 threonylcarbamoyladenosine biosynthesis protein TsaE</fullName>
    </alternativeName>
</protein>
<evidence type="ECO:0000256" key="6">
    <source>
        <dbReference type="ARBA" id="ARBA00022723"/>
    </source>
</evidence>
<evidence type="ECO:0000256" key="10">
    <source>
        <dbReference type="ARBA" id="ARBA00032441"/>
    </source>
</evidence>
<proteinExistence type="inferred from homology"/>
<keyword evidence="4" id="KW-0963">Cytoplasm</keyword>
<evidence type="ECO:0000256" key="1">
    <source>
        <dbReference type="ARBA" id="ARBA00004496"/>
    </source>
</evidence>
<dbReference type="Gene3D" id="3.40.50.300">
    <property type="entry name" value="P-loop containing nucleotide triphosphate hydrolases"/>
    <property type="match status" value="1"/>
</dbReference>
<dbReference type="InterPro" id="IPR027417">
    <property type="entry name" value="P-loop_NTPase"/>
</dbReference>
<keyword evidence="6" id="KW-0479">Metal-binding</keyword>
<name>A0ABV9HV49_9FLAO</name>
<gene>
    <name evidence="11" type="primary">tsaE</name>
    <name evidence="11" type="ORF">ACFO3O_05680</name>
</gene>
<dbReference type="EMBL" id="JBHSFV010000002">
    <property type="protein sequence ID" value="MFC4633385.1"/>
    <property type="molecule type" value="Genomic_DNA"/>
</dbReference>
<comment type="caution">
    <text evidence="11">The sequence shown here is derived from an EMBL/GenBank/DDBJ whole genome shotgun (WGS) entry which is preliminary data.</text>
</comment>
<evidence type="ECO:0000256" key="8">
    <source>
        <dbReference type="ARBA" id="ARBA00022840"/>
    </source>
</evidence>
<dbReference type="InterPro" id="IPR003442">
    <property type="entry name" value="T6A_TsaE"/>
</dbReference>
<evidence type="ECO:0000256" key="2">
    <source>
        <dbReference type="ARBA" id="ARBA00007599"/>
    </source>
</evidence>
<evidence type="ECO:0000256" key="7">
    <source>
        <dbReference type="ARBA" id="ARBA00022741"/>
    </source>
</evidence>
<comment type="subcellular location">
    <subcellularLocation>
        <location evidence="1">Cytoplasm</location>
    </subcellularLocation>
</comment>
<dbReference type="Pfam" id="PF02367">
    <property type="entry name" value="TsaE"/>
    <property type="match status" value="1"/>
</dbReference>
<keyword evidence="5" id="KW-0819">tRNA processing</keyword>
<evidence type="ECO:0000256" key="5">
    <source>
        <dbReference type="ARBA" id="ARBA00022694"/>
    </source>
</evidence>
<accession>A0ABV9HV49</accession>
<evidence type="ECO:0000256" key="3">
    <source>
        <dbReference type="ARBA" id="ARBA00019010"/>
    </source>
</evidence>
<keyword evidence="8" id="KW-0067">ATP-binding</keyword>
<evidence type="ECO:0000256" key="4">
    <source>
        <dbReference type="ARBA" id="ARBA00022490"/>
    </source>
</evidence>
<comment type="similarity">
    <text evidence="2">Belongs to the TsaE family.</text>
</comment>
<dbReference type="PANTHER" id="PTHR33540:SF2">
    <property type="entry name" value="TRNA THREONYLCARBAMOYLADENOSINE BIOSYNTHESIS PROTEIN TSAE"/>
    <property type="match status" value="1"/>
</dbReference>
<sequence length="135" mass="15630">MEITYILSQIDSISMRIIEATKSNILLFYGEMGVGKTTLITSLAKQLGVTETVSSPTFSIVNEYRTSDNKVIYHFDAYRINVEEEILDLGFEEYIAQGDWIFIEWPEKIKSYLPKDSQKIYISMNEIGERRIKLT</sequence>
<evidence type="ECO:0000313" key="11">
    <source>
        <dbReference type="EMBL" id="MFC4633385.1"/>
    </source>
</evidence>
<evidence type="ECO:0000256" key="9">
    <source>
        <dbReference type="ARBA" id="ARBA00022842"/>
    </source>
</evidence>
<organism evidence="11 12">
    <name type="scientific">Dokdonia ponticola</name>
    <dbReference type="NCBI Taxonomy" id="2041041"/>
    <lineage>
        <taxon>Bacteria</taxon>
        <taxon>Pseudomonadati</taxon>
        <taxon>Bacteroidota</taxon>
        <taxon>Flavobacteriia</taxon>
        <taxon>Flavobacteriales</taxon>
        <taxon>Flavobacteriaceae</taxon>
        <taxon>Dokdonia</taxon>
    </lineage>
</organism>
<dbReference type="SUPFAM" id="SSF52540">
    <property type="entry name" value="P-loop containing nucleoside triphosphate hydrolases"/>
    <property type="match status" value="1"/>
</dbReference>
<evidence type="ECO:0000313" key="12">
    <source>
        <dbReference type="Proteomes" id="UP001596043"/>
    </source>
</evidence>
<keyword evidence="12" id="KW-1185">Reference proteome</keyword>
<keyword evidence="9" id="KW-0460">Magnesium</keyword>
<dbReference type="RefSeq" id="WP_379977587.1">
    <property type="nucleotide sequence ID" value="NZ_JBHSFV010000002.1"/>
</dbReference>
<dbReference type="Proteomes" id="UP001596043">
    <property type="component" value="Unassembled WGS sequence"/>
</dbReference>
<dbReference type="NCBIfam" id="TIGR00150">
    <property type="entry name" value="T6A_YjeE"/>
    <property type="match status" value="1"/>
</dbReference>
<reference evidence="12" key="1">
    <citation type="journal article" date="2019" name="Int. J. Syst. Evol. Microbiol.">
        <title>The Global Catalogue of Microorganisms (GCM) 10K type strain sequencing project: providing services to taxonomists for standard genome sequencing and annotation.</title>
        <authorList>
            <consortium name="The Broad Institute Genomics Platform"/>
            <consortium name="The Broad Institute Genome Sequencing Center for Infectious Disease"/>
            <person name="Wu L."/>
            <person name="Ma J."/>
        </authorList>
    </citation>
    <scope>NUCLEOTIDE SEQUENCE [LARGE SCALE GENOMIC DNA]</scope>
    <source>
        <strain evidence="12">YJ-61-S</strain>
    </source>
</reference>
<dbReference type="PANTHER" id="PTHR33540">
    <property type="entry name" value="TRNA THREONYLCARBAMOYLADENOSINE BIOSYNTHESIS PROTEIN TSAE"/>
    <property type="match status" value="1"/>
</dbReference>